<dbReference type="AlphaFoldDB" id="A0A1V1P3G8"/>
<dbReference type="PANTHER" id="PTHR30290:SF10">
    <property type="entry name" value="PERIPLASMIC OLIGOPEPTIDE-BINDING PROTEIN-RELATED"/>
    <property type="match status" value="1"/>
</dbReference>
<dbReference type="PROSITE" id="PS01040">
    <property type="entry name" value="SBP_BACTERIAL_5"/>
    <property type="match status" value="1"/>
</dbReference>
<dbReference type="Gene3D" id="3.40.190.10">
    <property type="entry name" value="Periplasmic binding protein-like II"/>
    <property type="match status" value="1"/>
</dbReference>
<dbReference type="FunFam" id="3.90.76.10:FF:000001">
    <property type="entry name" value="Oligopeptide ABC transporter substrate-binding protein"/>
    <property type="match status" value="1"/>
</dbReference>
<evidence type="ECO:0000259" key="6">
    <source>
        <dbReference type="Pfam" id="PF00496"/>
    </source>
</evidence>
<dbReference type="GO" id="GO:0015833">
    <property type="term" value="P:peptide transport"/>
    <property type="evidence" value="ECO:0007669"/>
    <property type="project" value="TreeGrafter"/>
</dbReference>
<dbReference type="EMBL" id="ATBP01000679">
    <property type="protein sequence ID" value="ETR69306.1"/>
    <property type="molecule type" value="Genomic_DNA"/>
</dbReference>
<sequence length="560" mass="64594">MKTKQIIIFGVVVLALTIFSACGNDNDTQEFMFELEEQEQKQPRPDYIRIPIEGVIPTIDPGLTVDMASIEITEQLFLGLTDYDPDTYKVTPELAEKWTVNDDGTVYQFYLRENANWTNGEPVTAHDIVWAIQRNINPDTNCPYSYMFSILKNANEIMSGDLKDISQIGVRAVNDKVVEFKLKNAAAFFPAMVGLWIYRPLPRKSIAQYGDAWTDYQNIQTNGSYMLTDWKKGKVMVLKKNPEYYEADRVSIPEVHYIIIPESSVGLVMYENDELDIVGGEYMRIPLTEIPRIKIDPKLRKEYSNEPSFCTYYFGYNTKRPPVDNHLVRKAISAAIDRRLLIEVITKADQDPATTFTRPPIFGSVPISDGMGVSFNPKQARKWLAEAGYPKGKGMPEIVLMHNTSEDNSMIAKAVQTCVKYYLNVDVIVKNKEWTAYVDSIEQPNTPHIFRLGWCADYPDANNWLNDVFHPETSANYIGWKNEEFARLMDRAMNINDQEERRQIYKRAEQILCEEQTAIIPLYFYTAPYLVKRWIKGWYHMAMGGQHIRNWSISKEVNEE</sequence>
<keyword evidence="4 5" id="KW-0732">Signal</keyword>
<evidence type="ECO:0000256" key="1">
    <source>
        <dbReference type="ARBA" id="ARBA00004196"/>
    </source>
</evidence>
<dbReference type="GO" id="GO:0030288">
    <property type="term" value="C:outer membrane-bounded periplasmic space"/>
    <property type="evidence" value="ECO:0007669"/>
    <property type="project" value="UniProtKB-ARBA"/>
</dbReference>
<dbReference type="PROSITE" id="PS51257">
    <property type="entry name" value="PROKAR_LIPOPROTEIN"/>
    <property type="match status" value="1"/>
</dbReference>
<dbReference type="SUPFAM" id="SSF53850">
    <property type="entry name" value="Periplasmic binding protein-like II"/>
    <property type="match status" value="1"/>
</dbReference>
<dbReference type="GO" id="GO:0043190">
    <property type="term" value="C:ATP-binding cassette (ABC) transporter complex"/>
    <property type="evidence" value="ECO:0007669"/>
    <property type="project" value="InterPro"/>
</dbReference>
<dbReference type="Gene3D" id="3.90.76.10">
    <property type="entry name" value="Dipeptide-binding Protein, Domain 1"/>
    <property type="match status" value="1"/>
</dbReference>
<dbReference type="CDD" id="cd08504">
    <property type="entry name" value="PBP2_OppA"/>
    <property type="match status" value="1"/>
</dbReference>
<dbReference type="InterPro" id="IPR039424">
    <property type="entry name" value="SBP_5"/>
</dbReference>
<protein>
    <submittedName>
        <fullName evidence="7">Peptide/nickel transport system substrate-binding protein</fullName>
    </submittedName>
</protein>
<proteinExistence type="inferred from homology"/>
<dbReference type="InterPro" id="IPR000914">
    <property type="entry name" value="SBP_5_dom"/>
</dbReference>
<comment type="subcellular location">
    <subcellularLocation>
        <location evidence="1">Cell envelope</location>
    </subcellularLocation>
</comment>
<name>A0A1V1P3G8_9BACT</name>
<dbReference type="Pfam" id="PF00496">
    <property type="entry name" value="SBP_bac_5"/>
    <property type="match status" value="1"/>
</dbReference>
<comment type="caution">
    <text evidence="7">The sequence shown here is derived from an EMBL/GenBank/DDBJ whole genome shotgun (WGS) entry which is preliminary data.</text>
</comment>
<reference evidence="8" key="1">
    <citation type="submission" date="2012-11" db="EMBL/GenBank/DDBJ databases">
        <authorList>
            <person name="Lucero-Rivera Y.E."/>
            <person name="Tovar-Ramirez D."/>
        </authorList>
    </citation>
    <scope>NUCLEOTIDE SEQUENCE [LARGE SCALE GENOMIC DNA]</scope>
    <source>
        <strain evidence="8">Araruama</strain>
    </source>
</reference>
<organism evidence="7 8">
    <name type="scientific">Candidatus Magnetoglobus multicellularis str. Araruama</name>
    <dbReference type="NCBI Taxonomy" id="890399"/>
    <lineage>
        <taxon>Bacteria</taxon>
        <taxon>Pseudomonadati</taxon>
        <taxon>Thermodesulfobacteriota</taxon>
        <taxon>Desulfobacteria</taxon>
        <taxon>Desulfobacterales</taxon>
        <taxon>Desulfobacteraceae</taxon>
        <taxon>Candidatus Magnetoglobus</taxon>
    </lineage>
</organism>
<comment type="similarity">
    <text evidence="2">Belongs to the bacterial solute-binding protein 5 family.</text>
</comment>
<evidence type="ECO:0000256" key="2">
    <source>
        <dbReference type="ARBA" id="ARBA00005695"/>
    </source>
</evidence>
<evidence type="ECO:0000313" key="8">
    <source>
        <dbReference type="Proteomes" id="UP000189670"/>
    </source>
</evidence>
<feature type="chain" id="PRO_5010707393" evidence="5">
    <location>
        <begin position="24"/>
        <end position="560"/>
    </location>
</feature>
<feature type="domain" description="Solute-binding protein family 5" evidence="6">
    <location>
        <begin position="89"/>
        <end position="474"/>
    </location>
</feature>
<dbReference type="PIRSF" id="PIRSF002741">
    <property type="entry name" value="MppA"/>
    <property type="match status" value="1"/>
</dbReference>
<dbReference type="Gene3D" id="3.10.105.10">
    <property type="entry name" value="Dipeptide-binding Protein, Domain 3"/>
    <property type="match status" value="1"/>
</dbReference>
<evidence type="ECO:0000313" key="7">
    <source>
        <dbReference type="EMBL" id="ETR69306.1"/>
    </source>
</evidence>
<dbReference type="PANTHER" id="PTHR30290">
    <property type="entry name" value="PERIPLASMIC BINDING COMPONENT OF ABC TRANSPORTER"/>
    <property type="match status" value="1"/>
</dbReference>
<dbReference type="Proteomes" id="UP000189670">
    <property type="component" value="Unassembled WGS sequence"/>
</dbReference>
<dbReference type="InterPro" id="IPR023765">
    <property type="entry name" value="SBP_5_CS"/>
</dbReference>
<dbReference type="GO" id="GO:1904680">
    <property type="term" value="F:peptide transmembrane transporter activity"/>
    <property type="evidence" value="ECO:0007669"/>
    <property type="project" value="TreeGrafter"/>
</dbReference>
<evidence type="ECO:0000256" key="5">
    <source>
        <dbReference type="SAM" id="SignalP"/>
    </source>
</evidence>
<evidence type="ECO:0000256" key="4">
    <source>
        <dbReference type="ARBA" id="ARBA00022729"/>
    </source>
</evidence>
<dbReference type="InterPro" id="IPR030678">
    <property type="entry name" value="Peptide/Ni-bd"/>
</dbReference>
<evidence type="ECO:0000256" key="3">
    <source>
        <dbReference type="ARBA" id="ARBA00022448"/>
    </source>
</evidence>
<gene>
    <name evidence="7" type="ORF">OMM_04015</name>
</gene>
<keyword evidence="3" id="KW-0813">Transport</keyword>
<feature type="signal peptide" evidence="5">
    <location>
        <begin position="1"/>
        <end position="23"/>
    </location>
</feature>
<accession>A0A1V1P3G8</accession>